<dbReference type="EMBL" id="JX649890">
    <property type="protein sequence ID" value="AGC72029.1"/>
    <property type="molecule type" value="Genomic_DNA"/>
</dbReference>
<protein>
    <submittedName>
        <fullName evidence="1">Uncharacterized protein</fullName>
    </submittedName>
</protein>
<organism evidence="1">
    <name type="scientific">uncultured bacterium A1Q1_fos_500</name>
    <dbReference type="NCBI Taxonomy" id="1256579"/>
    <lineage>
        <taxon>Bacteria</taxon>
        <taxon>environmental samples</taxon>
    </lineage>
</organism>
<dbReference type="AlphaFoldDB" id="L7VWR2"/>
<name>L7VWR2_9BACT</name>
<proteinExistence type="predicted"/>
<reference evidence="1" key="1">
    <citation type="submission" date="2012-09" db="EMBL/GenBank/DDBJ databases">
        <title>Metagenomic Characterization of a Microbial Community in Wastewater Detects High Levels of Antibiotic Resistance.</title>
        <authorList>
            <person name="Abrams M."/>
            <person name="Caldwell A."/>
            <person name="Vandaei E."/>
            <person name="Lee W."/>
            <person name="Perrott J."/>
            <person name="Khan S.Y."/>
            <person name="Ta J."/>
            <person name="Romero D."/>
            <person name="Nguyen V."/>
            <person name="Pourmand N."/>
            <person name="Ouverney C.C."/>
        </authorList>
    </citation>
    <scope>NUCLEOTIDE SEQUENCE</scope>
</reference>
<accession>L7VWR2</accession>
<sequence length="63" mass="7040">MQGAYLDLFTNKRLELSKSHDHSENNLSEMDEGLHNNGAFHLHSFLLQEGCGHVPFARAVGFA</sequence>
<evidence type="ECO:0000313" key="1">
    <source>
        <dbReference type="EMBL" id="AGC72029.1"/>
    </source>
</evidence>